<proteinExistence type="predicted"/>
<accession>A0AAD5J8W7</accession>
<dbReference type="Proteomes" id="UP001064489">
    <property type="component" value="Chromosome 3"/>
</dbReference>
<organism evidence="1 2">
    <name type="scientific">Acer negundo</name>
    <name type="common">Box elder</name>
    <dbReference type="NCBI Taxonomy" id="4023"/>
    <lineage>
        <taxon>Eukaryota</taxon>
        <taxon>Viridiplantae</taxon>
        <taxon>Streptophyta</taxon>
        <taxon>Embryophyta</taxon>
        <taxon>Tracheophyta</taxon>
        <taxon>Spermatophyta</taxon>
        <taxon>Magnoliopsida</taxon>
        <taxon>eudicotyledons</taxon>
        <taxon>Gunneridae</taxon>
        <taxon>Pentapetalae</taxon>
        <taxon>rosids</taxon>
        <taxon>malvids</taxon>
        <taxon>Sapindales</taxon>
        <taxon>Sapindaceae</taxon>
        <taxon>Hippocastanoideae</taxon>
        <taxon>Acereae</taxon>
        <taxon>Acer</taxon>
    </lineage>
</organism>
<gene>
    <name evidence="1" type="ORF">LWI28_028447</name>
</gene>
<evidence type="ECO:0000313" key="2">
    <source>
        <dbReference type="Proteomes" id="UP001064489"/>
    </source>
</evidence>
<reference evidence="1" key="2">
    <citation type="submission" date="2023-02" db="EMBL/GenBank/DDBJ databases">
        <authorList>
            <person name="Swenson N.G."/>
            <person name="Wegrzyn J.L."/>
            <person name="Mcevoy S.L."/>
        </authorList>
    </citation>
    <scope>NUCLEOTIDE SEQUENCE</scope>
    <source>
        <strain evidence="1">91603</strain>
        <tissue evidence="1">Leaf</tissue>
    </source>
</reference>
<name>A0AAD5J8W7_ACENE</name>
<dbReference type="AlphaFoldDB" id="A0AAD5J8W7"/>
<reference evidence="1" key="1">
    <citation type="journal article" date="2022" name="Plant J.">
        <title>Strategies of tolerance reflected in two North American maple genomes.</title>
        <authorList>
            <person name="McEvoy S.L."/>
            <person name="Sezen U.U."/>
            <person name="Trouern-Trend A."/>
            <person name="McMahon S.M."/>
            <person name="Schaberg P.G."/>
            <person name="Yang J."/>
            <person name="Wegrzyn J.L."/>
            <person name="Swenson N.G."/>
        </authorList>
    </citation>
    <scope>NUCLEOTIDE SEQUENCE</scope>
    <source>
        <strain evidence="1">91603</strain>
    </source>
</reference>
<dbReference type="EMBL" id="JAJSOW010000100">
    <property type="protein sequence ID" value="KAI9187466.1"/>
    <property type="molecule type" value="Genomic_DNA"/>
</dbReference>
<protein>
    <submittedName>
        <fullName evidence="1">Uncharacterized protein</fullName>
    </submittedName>
</protein>
<keyword evidence="2" id="KW-1185">Reference proteome</keyword>
<sequence>MRINSEKLFTAPVPPFARKRIRDRELMTDQCDVVVLLSVVTLNWAFFQLLHKVEKQPFSDVLICQKSVVFEGTISNFFWSASLLLLKTVRLGWSAF</sequence>
<evidence type="ECO:0000313" key="1">
    <source>
        <dbReference type="EMBL" id="KAI9187466.1"/>
    </source>
</evidence>
<comment type="caution">
    <text evidence="1">The sequence shown here is derived from an EMBL/GenBank/DDBJ whole genome shotgun (WGS) entry which is preliminary data.</text>
</comment>